<protein>
    <submittedName>
        <fullName evidence="10">Sugar ABC transporter permease</fullName>
    </submittedName>
</protein>
<evidence type="ECO:0000256" key="1">
    <source>
        <dbReference type="ARBA" id="ARBA00004651"/>
    </source>
</evidence>
<evidence type="ECO:0000256" key="2">
    <source>
        <dbReference type="ARBA" id="ARBA00022448"/>
    </source>
</evidence>
<dbReference type="InterPro" id="IPR035906">
    <property type="entry name" value="MetI-like_sf"/>
</dbReference>
<feature type="domain" description="ABC transmembrane type-1" evidence="9">
    <location>
        <begin position="98"/>
        <end position="317"/>
    </location>
</feature>
<dbReference type="InterPro" id="IPR050809">
    <property type="entry name" value="UgpAE/MalFG_permease"/>
</dbReference>
<dbReference type="Proteomes" id="UP001499841">
    <property type="component" value="Unassembled WGS sequence"/>
</dbReference>
<keyword evidence="4 7" id="KW-0812">Transmembrane</keyword>
<keyword evidence="11" id="KW-1185">Reference proteome</keyword>
<feature type="transmembrane region" description="Helical" evidence="7">
    <location>
        <begin position="187"/>
        <end position="212"/>
    </location>
</feature>
<dbReference type="EMBL" id="BAABBA010000010">
    <property type="protein sequence ID" value="GAA4287982.1"/>
    <property type="molecule type" value="Genomic_DNA"/>
</dbReference>
<dbReference type="PANTHER" id="PTHR43227:SF8">
    <property type="entry name" value="DIACETYLCHITOBIOSE UPTAKE SYSTEM PERMEASE PROTEIN DASB"/>
    <property type="match status" value="1"/>
</dbReference>
<dbReference type="PROSITE" id="PS50928">
    <property type="entry name" value="ABC_TM1"/>
    <property type="match status" value="1"/>
</dbReference>
<evidence type="ECO:0000256" key="5">
    <source>
        <dbReference type="ARBA" id="ARBA00022989"/>
    </source>
</evidence>
<accession>A0ABP8EVN8</accession>
<dbReference type="InterPro" id="IPR000515">
    <property type="entry name" value="MetI-like"/>
</dbReference>
<keyword evidence="3" id="KW-1003">Cell membrane</keyword>
<evidence type="ECO:0000259" key="9">
    <source>
        <dbReference type="PROSITE" id="PS50928"/>
    </source>
</evidence>
<feature type="transmembrane region" description="Helical" evidence="7">
    <location>
        <begin position="135"/>
        <end position="153"/>
    </location>
</feature>
<evidence type="ECO:0000256" key="8">
    <source>
        <dbReference type="SAM" id="MobiDB-lite"/>
    </source>
</evidence>
<evidence type="ECO:0000313" key="11">
    <source>
        <dbReference type="Proteomes" id="UP001499841"/>
    </source>
</evidence>
<feature type="transmembrane region" description="Helical" evidence="7">
    <location>
        <begin position="296"/>
        <end position="317"/>
    </location>
</feature>
<evidence type="ECO:0000256" key="4">
    <source>
        <dbReference type="ARBA" id="ARBA00022692"/>
    </source>
</evidence>
<dbReference type="SUPFAM" id="SSF161098">
    <property type="entry name" value="MetI-like"/>
    <property type="match status" value="1"/>
</dbReference>
<name>A0ABP8EVN8_9MICO</name>
<dbReference type="Pfam" id="PF00528">
    <property type="entry name" value="BPD_transp_1"/>
    <property type="match status" value="1"/>
</dbReference>
<keyword evidence="5 7" id="KW-1133">Transmembrane helix</keyword>
<evidence type="ECO:0000256" key="7">
    <source>
        <dbReference type="RuleBase" id="RU363032"/>
    </source>
</evidence>
<feature type="region of interest" description="Disordered" evidence="8">
    <location>
        <begin position="1"/>
        <end position="26"/>
    </location>
</feature>
<gene>
    <name evidence="10" type="ORF">GCM10022262_23420</name>
</gene>
<feature type="transmembrane region" description="Helical" evidence="7">
    <location>
        <begin position="30"/>
        <end position="54"/>
    </location>
</feature>
<comment type="similarity">
    <text evidence="7">Belongs to the binding-protein-dependent transport system permease family.</text>
</comment>
<proteinExistence type="inferred from homology"/>
<evidence type="ECO:0000256" key="6">
    <source>
        <dbReference type="ARBA" id="ARBA00023136"/>
    </source>
</evidence>
<dbReference type="RefSeq" id="WP_345041321.1">
    <property type="nucleotide sequence ID" value="NZ_BAABBA010000010.1"/>
</dbReference>
<evidence type="ECO:0000313" key="10">
    <source>
        <dbReference type="EMBL" id="GAA4287982.1"/>
    </source>
</evidence>
<feature type="transmembrane region" description="Helical" evidence="7">
    <location>
        <begin position="232"/>
        <end position="254"/>
    </location>
</feature>
<comment type="caution">
    <text evidence="10">The sequence shown here is derived from an EMBL/GenBank/DDBJ whole genome shotgun (WGS) entry which is preliminary data.</text>
</comment>
<feature type="transmembrane region" description="Helical" evidence="7">
    <location>
        <begin position="102"/>
        <end position="123"/>
    </location>
</feature>
<evidence type="ECO:0000256" key="3">
    <source>
        <dbReference type="ARBA" id="ARBA00022475"/>
    </source>
</evidence>
<keyword evidence="6 7" id="KW-0472">Membrane</keyword>
<dbReference type="CDD" id="cd06261">
    <property type="entry name" value="TM_PBP2"/>
    <property type="match status" value="1"/>
</dbReference>
<sequence length="329" mass="35620">MTAPSGPATVTGPTAEVPPSAGRRRRPLTAALPTGTALLFLLPAALLFGFFVLYPMVTALTYSLYSWRGTSQESFVGLGNFVQLFTAEPYATQVPRAFAHNLLLFAGSMVVQNSVGLLLAVVLHRRRRFKRLFQVLYTMPYLVSPLVIGYLWSLLLSPLFGPVNALLKAVGLEALALPWLGDPSTALWVVVLVTAWQWVGFPLLLYGAALGGLDASLEEAAELDGATARQRFWHITLPLLTPIIGTVSVLTFIFSMEAFPIPYALGGSTGSPAGATDVMSLLFYRTAFQSGSSNAIGTSSAIAILLFLVIFGLSIAFNKWFRRAERRLF</sequence>
<dbReference type="PANTHER" id="PTHR43227">
    <property type="entry name" value="BLL4140 PROTEIN"/>
    <property type="match status" value="1"/>
</dbReference>
<dbReference type="Gene3D" id="1.10.3720.10">
    <property type="entry name" value="MetI-like"/>
    <property type="match status" value="1"/>
</dbReference>
<keyword evidence="2 7" id="KW-0813">Transport</keyword>
<reference evidence="11" key="1">
    <citation type="journal article" date="2019" name="Int. J. Syst. Evol. Microbiol.">
        <title>The Global Catalogue of Microorganisms (GCM) 10K type strain sequencing project: providing services to taxonomists for standard genome sequencing and annotation.</title>
        <authorList>
            <consortium name="The Broad Institute Genomics Platform"/>
            <consortium name="The Broad Institute Genome Sequencing Center for Infectious Disease"/>
            <person name="Wu L."/>
            <person name="Ma J."/>
        </authorList>
    </citation>
    <scope>NUCLEOTIDE SEQUENCE [LARGE SCALE GENOMIC DNA]</scope>
    <source>
        <strain evidence="11">JCM 17459</strain>
    </source>
</reference>
<comment type="subcellular location">
    <subcellularLocation>
        <location evidence="1 7">Cell membrane</location>
        <topology evidence="1 7">Multi-pass membrane protein</topology>
    </subcellularLocation>
</comment>
<organism evidence="10 11">
    <name type="scientific">Georgenia daeguensis</name>
    <dbReference type="NCBI Taxonomy" id="908355"/>
    <lineage>
        <taxon>Bacteria</taxon>
        <taxon>Bacillati</taxon>
        <taxon>Actinomycetota</taxon>
        <taxon>Actinomycetes</taxon>
        <taxon>Micrococcales</taxon>
        <taxon>Bogoriellaceae</taxon>
        <taxon>Georgenia</taxon>
    </lineage>
</organism>